<dbReference type="SMART" id="SM00387">
    <property type="entry name" value="HATPase_c"/>
    <property type="match status" value="1"/>
</dbReference>
<dbReference type="Gene3D" id="3.30.565.10">
    <property type="entry name" value="Histidine kinase-like ATPase, C-terminal domain"/>
    <property type="match status" value="1"/>
</dbReference>
<evidence type="ECO:0000313" key="12">
    <source>
        <dbReference type="Proteomes" id="UP001206128"/>
    </source>
</evidence>
<keyword evidence="9" id="KW-0812">Transmembrane</keyword>
<evidence type="ECO:0000256" key="6">
    <source>
        <dbReference type="ARBA" id="ARBA00022777"/>
    </source>
</evidence>
<keyword evidence="9" id="KW-1133">Transmembrane helix</keyword>
<dbReference type="GO" id="GO:0046983">
    <property type="term" value="F:protein dimerization activity"/>
    <property type="evidence" value="ECO:0007669"/>
    <property type="project" value="InterPro"/>
</dbReference>
<dbReference type="Proteomes" id="UP001206128">
    <property type="component" value="Unassembled WGS sequence"/>
</dbReference>
<keyword evidence="5" id="KW-0547">Nucleotide-binding</keyword>
<dbReference type="GO" id="GO:0016020">
    <property type="term" value="C:membrane"/>
    <property type="evidence" value="ECO:0007669"/>
    <property type="project" value="InterPro"/>
</dbReference>
<accession>A0AAE3KHX7</accession>
<evidence type="ECO:0000256" key="9">
    <source>
        <dbReference type="SAM" id="Phobius"/>
    </source>
</evidence>
<reference evidence="11" key="1">
    <citation type="submission" date="2022-06" db="EMBL/GenBank/DDBJ databases">
        <title>Genomic Encyclopedia of Archaeal and Bacterial Type Strains, Phase II (KMG-II): from individual species to whole genera.</title>
        <authorList>
            <person name="Goeker M."/>
        </authorList>
    </citation>
    <scope>NUCLEOTIDE SEQUENCE</scope>
    <source>
        <strain evidence="11">DSM 43935</strain>
    </source>
</reference>
<dbReference type="EC" id="2.7.13.3" evidence="2"/>
<dbReference type="AlphaFoldDB" id="A0AAE3KHX7"/>
<evidence type="ECO:0000256" key="4">
    <source>
        <dbReference type="ARBA" id="ARBA00022679"/>
    </source>
</evidence>
<keyword evidence="6 11" id="KW-0418">Kinase</keyword>
<dbReference type="GO" id="GO:0000155">
    <property type="term" value="F:phosphorelay sensor kinase activity"/>
    <property type="evidence" value="ECO:0007669"/>
    <property type="project" value="InterPro"/>
</dbReference>
<proteinExistence type="predicted"/>
<organism evidence="11 12">
    <name type="scientific">Goodfellowiella coeruleoviolacea</name>
    <dbReference type="NCBI Taxonomy" id="334858"/>
    <lineage>
        <taxon>Bacteria</taxon>
        <taxon>Bacillati</taxon>
        <taxon>Actinomycetota</taxon>
        <taxon>Actinomycetes</taxon>
        <taxon>Pseudonocardiales</taxon>
        <taxon>Pseudonocardiaceae</taxon>
        <taxon>Goodfellowiella</taxon>
    </lineage>
</organism>
<evidence type="ECO:0000259" key="10">
    <source>
        <dbReference type="SMART" id="SM00387"/>
    </source>
</evidence>
<keyword evidence="9" id="KW-0472">Membrane</keyword>
<dbReference type="PANTHER" id="PTHR24421">
    <property type="entry name" value="NITRATE/NITRITE SENSOR PROTEIN NARX-RELATED"/>
    <property type="match status" value="1"/>
</dbReference>
<keyword evidence="3" id="KW-0597">Phosphoprotein</keyword>
<evidence type="ECO:0000256" key="8">
    <source>
        <dbReference type="ARBA" id="ARBA00023012"/>
    </source>
</evidence>
<protein>
    <recommendedName>
        <fullName evidence="2">histidine kinase</fullName>
        <ecNumber evidence="2">2.7.13.3</ecNumber>
    </recommendedName>
</protein>
<keyword evidence="4" id="KW-0808">Transferase</keyword>
<sequence>MRPAGIAAEIGLAVLFAVALAGTAVAIATSWGGGYWQFDCAVGAVVCGLALLRRRNRVWAAGAGLAVAALAILAADLADLPREPGPAAATALAVLVGSAVRALPARPAVAIAAGGLAVVAGSLLTAPRAGSAGAVPVVAAFSGAVWFTALVAGLGLRLRDARRRATTEQVRRHERLELARELHDVVTHHITGIVVQAHATRIAARKHPESVPTALEGITTAGSAALAALRRVVGVLRDGDDAAPVTPGPERLRDLVDRFGAHGPGVRLRLPAGEDESAWPPEVTSTVYRVVQESLTNIARHAPHARSVDVTVTRDRDVLTVEVSDDGPATPARPHHRGYGLVGMGERVAALGGTLQAGPRPEAGWTVRATLSAAAPERR</sequence>
<evidence type="ECO:0000256" key="7">
    <source>
        <dbReference type="ARBA" id="ARBA00022840"/>
    </source>
</evidence>
<feature type="transmembrane region" description="Helical" evidence="9">
    <location>
        <begin position="132"/>
        <end position="156"/>
    </location>
</feature>
<feature type="transmembrane region" description="Helical" evidence="9">
    <location>
        <begin position="59"/>
        <end position="78"/>
    </location>
</feature>
<dbReference type="InterPro" id="IPR003594">
    <property type="entry name" value="HATPase_dom"/>
</dbReference>
<dbReference type="InterPro" id="IPR011712">
    <property type="entry name" value="Sig_transdc_His_kin_sub3_dim/P"/>
</dbReference>
<evidence type="ECO:0000256" key="3">
    <source>
        <dbReference type="ARBA" id="ARBA00022553"/>
    </source>
</evidence>
<evidence type="ECO:0000256" key="2">
    <source>
        <dbReference type="ARBA" id="ARBA00012438"/>
    </source>
</evidence>
<feature type="domain" description="Histidine kinase/HSP90-like ATPase" evidence="10">
    <location>
        <begin position="282"/>
        <end position="379"/>
    </location>
</feature>
<dbReference type="SUPFAM" id="SSF55874">
    <property type="entry name" value="ATPase domain of HSP90 chaperone/DNA topoisomerase II/histidine kinase"/>
    <property type="match status" value="1"/>
</dbReference>
<keyword evidence="7" id="KW-0067">ATP-binding</keyword>
<dbReference type="Pfam" id="PF07730">
    <property type="entry name" value="HisKA_3"/>
    <property type="match status" value="1"/>
</dbReference>
<dbReference type="EMBL" id="JAMTCK010000008">
    <property type="protein sequence ID" value="MCP2166879.1"/>
    <property type="molecule type" value="Genomic_DNA"/>
</dbReference>
<gene>
    <name evidence="11" type="ORF">LX83_003751</name>
</gene>
<dbReference type="PANTHER" id="PTHR24421:SF10">
    <property type="entry name" value="NITRATE_NITRITE SENSOR PROTEIN NARQ"/>
    <property type="match status" value="1"/>
</dbReference>
<comment type="caution">
    <text evidence="11">The sequence shown here is derived from an EMBL/GenBank/DDBJ whole genome shotgun (WGS) entry which is preliminary data.</text>
</comment>
<feature type="transmembrane region" description="Helical" evidence="9">
    <location>
        <begin position="108"/>
        <end position="126"/>
    </location>
</feature>
<feature type="transmembrane region" description="Helical" evidence="9">
    <location>
        <begin position="36"/>
        <end position="52"/>
    </location>
</feature>
<evidence type="ECO:0000256" key="5">
    <source>
        <dbReference type="ARBA" id="ARBA00022741"/>
    </source>
</evidence>
<name>A0AAE3KHX7_9PSEU</name>
<dbReference type="CDD" id="cd16917">
    <property type="entry name" value="HATPase_UhpB-NarQ-NarX-like"/>
    <property type="match status" value="1"/>
</dbReference>
<evidence type="ECO:0000256" key="1">
    <source>
        <dbReference type="ARBA" id="ARBA00000085"/>
    </source>
</evidence>
<dbReference type="InterPro" id="IPR050482">
    <property type="entry name" value="Sensor_HK_TwoCompSys"/>
</dbReference>
<feature type="transmembrane region" description="Helical" evidence="9">
    <location>
        <begin position="84"/>
        <end position="103"/>
    </location>
</feature>
<keyword evidence="8" id="KW-0902">Two-component regulatory system</keyword>
<dbReference type="Pfam" id="PF02518">
    <property type="entry name" value="HATPase_c"/>
    <property type="match status" value="1"/>
</dbReference>
<keyword evidence="12" id="KW-1185">Reference proteome</keyword>
<dbReference type="Gene3D" id="1.20.5.1930">
    <property type="match status" value="1"/>
</dbReference>
<dbReference type="GO" id="GO:0005524">
    <property type="term" value="F:ATP binding"/>
    <property type="evidence" value="ECO:0007669"/>
    <property type="project" value="UniProtKB-KW"/>
</dbReference>
<dbReference type="InterPro" id="IPR036890">
    <property type="entry name" value="HATPase_C_sf"/>
</dbReference>
<evidence type="ECO:0000313" key="11">
    <source>
        <dbReference type="EMBL" id="MCP2166879.1"/>
    </source>
</evidence>
<comment type="catalytic activity">
    <reaction evidence="1">
        <text>ATP + protein L-histidine = ADP + protein N-phospho-L-histidine.</text>
        <dbReference type="EC" id="2.7.13.3"/>
    </reaction>
</comment>